<dbReference type="InterPro" id="IPR009057">
    <property type="entry name" value="Homeodomain-like_sf"/>
</dbReference>
<dbReference type="PANTHER" id="PTHR33215">
    <property type="entry name" value="PROTEIN DISTAL ANTENNA"/>
    <property type="match status" value="1"/>
</dbReference>
<dbReference type="GO" id="GO:0004803">
    <property type="term" value="F:transposase activity"/>
    <property type="evidence" value="ECO:0007669"/>
    <property type="project" value="InterPro"/>
</dbReference>
<evidence type="ECO:0000313" key="4">
    <source>
        <dbReference type="EMBL" id="RAI76884.1"/>
    </source>
</evidence>
<dbReference type="InterPro" id="IPR051839">
    <property type="entry name" value="RD_transcriptional_regulator"/>
</dbReference>
<dbReference type="PANTHER" id="PTHR33215:SF13">
    <property type="entry name" value="PROTEIN DISTAL ANTENNA"/>
    <property type="match status" value="1"/>
</dbReference>
<gene>
    <name evidence="4" type="ORF">HMF3257_26815</name>
    <name evidence="2" type="ORF">HMF3257_38980</name>
    <name evidence="3" type="ORF">HMF3257_39030</name>
</gene>
<comment type="caution">
    <text evidence="3">The sequence shown here is derived from an EMBL/GenBank/DDBJ whole genome shotgun (WGS) entry which is preliminary data.</text>
</comment>
<dbReference type="Pfam" id="PF01527">
    <property type="entry name" value="HTH_Tnp_1"/>
    <property type="match status" value="1"/>
</dbReference>
<evidence type="ECO:0000313" key="3">
    <source>
        <dbReference type="EMBL" id="RAI72901.1"/>
    </source>
</evidence>
<keyword evidence="1" id="KW-0175">Coiled coil</keyword>
<dbReference type="AlphaFoldDB" id="A0A327NCC7"/>
<proteinExistence type="predicted"/>
<dbReference type="EMBL" id="QLII01000004">
    <property type="protein sequence ID" value="RAI72901.1"/>
    <property type="molecule type" value="Genomic_DNA"/>
</dbReference>
<organism evidence="3 5">
    <name type="scientific">Spirosoma telluris</name>
    <dbReference type="NCBI Taxonomy" id="2183553"/>
    <lineage>
        <taxon>Bacteria</taxon>
        <taxon>Pseudomonadati</taxon>
        <taxon>Bacteroidota</taxon>
        <taxon>Cytophagia</taxon>
        <taxon>Cytophagales</taxon>
        <taxon>Cytophagaceae</taxon>
        <taxon>Spirosoma</taxon>
    </lineage>
</organism>
<dbReference type="EMBL" id="QLII01000004">
    <property type="protein sequence ID" value="RAI72891.1"/>
    <property type="molecule type" value="Genomic_DNA"/>
</dbReference>
<dbReference type="Gene3D" id="1.10.10.60">
    <property type="entry name" value="Homeodomain-like"/>
    <property type="match status" value="1"/>
</dbReference>
<evidence type="ECO:0008006" key="6">
    <source>
        <dbReference type="Google" id="ProtNLM"/>
    </source>
</evidence>
<dbReference type="GO" id="GO:0006313">
    <property type="term" value="P:DNA transposition"/>
    <property type="evidence" value="ECO:0007669"/>
    <property type="project" value="InterPro"/>
</dbReference>
<evidence type="ECO:0000313" key="5">
    <source>
        <dbReference type="Proteomes" id="UP000249016"/>
    </source>
</evidence>
<feature type="coiled-coil region" evidence="1">
    <location>
        <begin position="60"/>
        <end position="87"/>
    </location>
</feature>
<dbReference type="InterPro" id="IPR002514">
    <property type="entry name" value="Transposase_8"/>
</dbReference>
<dbReference type="GO" id="GO:0003677">
    <property type="term" value="F:DNA binding"/>
    <property type="evidence" value="ECO:0007669"/>
    <property type="project" value="InterPro"/>
</dbReference>
<protein>
    <recommendedName>
        <fullName evidence="6">Transposase</fullName>
    </recommendedName>
</protein>
<dbReference type="RefSeq" id="WP_111346977.1">
    <property type="nucleotide sequence ID" value="NZ_QLII01000001.1"/>
</dbReference>
<name>A0A327NCC7_9BACT</name>
<accession>A0A327NCC7</accession>
<dbReference type="OrthoDB" id="884299at2"/>
<evidence type="ECO:0000313" key="2">
    <source>
        <dbReference type="EMBL" id="RAI72891.1"/>
    </source>
</evidence>
<sequence>MAKKSIPNRKYTPEFKADVLRLVANGESILAVAKKMGISDSIIHAWRAAEKKNKGGEKSTSTLEEEVESLRRQLRQTELERDILKKAVAIFSRMT</sequence>
<keyword evidence="5" id="KW-1185">Reference proteome</keyword>
<dbReference type="SUPFAM" id="SSF46689">
    <property type="entry name" value="Homeodomain-like"/>
    <property type="match status" value="1"/>
</dbReference>
<dbReference type="Proteomes" id="UP000249016">
    <property type="component" value="Unassembled WGS sequence"/>
</dbReference>
<evidence type="ECO:0000256" key="1">
    <source>
        <dbReference type="SAM" id="Coils"/>
    </source>
</evidence>
<dbReference type="EMBL" id="QLII01000001">
    <property type="protein sequence ID" value="RAI76884.1"/>
    <property type="molecule type" value="Genomic_DNA"/>
</dbReference>
<reference evidence="3 5" key="1">
    <citation type="submission" date="2018-06" db="EMBL/GenBank/DDBJ databases">
        <title>Spirosoma sp. HMF3257 Genome sequencing and assembly.</title>
        <authorList>
            <person name="Kang H."/>
            <person name="Cha I."/>
            <person name="Kim H."/>
            <person name="Kang J."/>
            <person name="Joh K."/>
        </authorList>
    </citation>
    <scope>NUCLEOTIDE SEQUENCE [LARGE SCALE GENOMIC DNA]</scope>
    <source>
        <strain evidence="3 5">HMF3257</strain>
    </source>
</reference>